<evidence type="ECO:0000259" key="10">
    <source>
        <dbReference type="Pfam" id="PF00108"/>
    </source>
</evidence>
<protein>
    <recommendedName>
        <fullName evidence="7">Beta-ketothiolase</fullName>
    </recommendedName>
</protein>
<feature type="domain" description="Thiolase N-terminal" evidence="10">
    <location>
        <begin position="7"/>
        <end position="263"/>
    </location>
</feature>
<dbReference type="InterPro" id="IPR002155">
    <property type="entry name" value="Thiolase"/>
</dbReference>
<dbReference type="InterPro" id="IPR016039">
    <property type="entry name" value="Thiolase-like"/>
</dbReference>
<dbReference type="Proteomes" id="UP000182840">
    <property type="component" value="Chromosome"/>
</dbReference>
<organism evidence="12 13">
    <name type="scientific">Aquibium oceanicum</name>
    <dbReference type="NCBI Taxonomy" id="1670800"/>
    <lineage>
        <taxon>Bacteria</taxon>
        <taxon>Pseudomonadati</taxon>
        <taxon>Pseudomonadota</taxon>
        <taxon>Alphaproteobacteria</taxon>
        <taxon>Hyphomicrobiales</taxon>
        <taxon>Phyllobacteriaceae</taxon>
        <taxon>Aquibium</taxon>
    </lineage>
</organism>
<feature type="active site" description="Proton acceptor" evidence="8">
    <location>
        <position position="350"/>
    </location>
</feature>
<dbReference type="OrthoDB" id="9764638at2"/>
<evidence type="ECO:0000256" key="2">
    <source>
        <dbReference type="ARBA" id="ARBA00010982"/>
    </source>
</evidence>
<evidence type="ECO:0000256" key="8">
    <source>
        <dbReference type="PIRSR" id="PIRSR000429-1"/>
    </source>
</evidence>
<dbReference type="PANTHER" id="PTHR18919:SF107">
    <property type="entry name" value="ACETYL-COA ACETYLTRANSFERASE, CYTOSOLIC"/>
    <property type="match status" value="1"/>
</dbReference>
<dbReference type="STRING" id="1670800.BSQ44_25095"/>
<comment type="pathway">
    <text evidence="6">Metabolic intermediate biosynthesis; (R)-mevalonate biosynthesis; (R)-mevalonate from acetyl-CoA: step 1/3.</text>
</comment>
<evidence type="ECO:0000256" key="1">
    <source>
        <dbReference type="ARBA" id="ARBA00004683"/>
    </source>
</evidence>
<evidence type="ECO:0000313" key="13">
    <source>
        <dbReference type="Proteomes" id="UP000182840"/>
    </source>
</evidence>
<dbReference type="RefSeq" id="WP_072607730.1">
    <property type="nucleotide sequence ID" value="NZ_CP018171.1"/>
</dbReference>
<evidence type="ECO:0000259" key="11">
    <source>
        <dbReference type="Pfam" id="PF02803"/>
    </source>
</evidence>
<dbReference type="PIRSF" id="PIRSF000429">
    <property type="entry name" value="Ac-CoA_Ac_transf"/>
    <property type="match status" value="1"/>
</dbReference>
<dbReference type="AlphaFoldDB" id="A0A1L3SY85"/>
<dbReference type="CDD" id="cd00751">
    <property type="entry name" value="thiolase"/>
    <property type="match status" value="1"/>
</dbReference>
<evidence type="ECO:0000256" key="7">
    <source>
        <dbReference type="ARBA" id="ARBA00080155"/>
    </source>
</evidence>
<dbReference type="GO" id="GO:0003988">
    <property type="term" value="F:acetyl-CoA C-acyltransferase activity"/>
    <property type="evidence" value="ECO:0007669"/>
    <property type="project" value="UniProtKB-ARBA"/>
</dbReference>
<dbReference type="PROSITE" id="PS00737">
    <property type="entry name" value="THIOLASE_2"/>
    <property type="match status" value="1"/>
</dbReference>
<evidence type="ECO:0000256" key="6">
    <source>
        <dbReference type="ARBA" id="ARBA00037924"/>
    </source>
</evidence>
<proteinExistence type="inferred from homology"/>
<dbReference type="InterPro" id="IPR020615">
    <property type="entry name" value="Thiolase_acyl_enz_int_AS"/>
</dbReference>
<evidence type="ECO:0000313" key="12">
    <source>
        <dbReference type="EMBL" id="APH74275.1"/>
    </source>
</evidence>
<reference evidence="13" key="1">
    <citation type="submission" date="2016-11" db="EMBL/GenBank/DDBJ databases">
        <title>Mesorhizobium oceanicum sp. nov., isolated from deep seawater in South China Sea.</title>
        <authorList>
            <person name="Fu G.-Y."/>
        </authorList>
    </citation>
    <scope>NUCLEOTIDE SEQUENCE [LARGE SCALE GENOMIC DNA]</scope>
    <source>
        <strain evidence="13">B7</strain>
    </source>
</reference>
<comment type="pathway">
    <text evidence="1">Biopolymer metabolism; poly-(R)-3-hydroxybutanoate biosynthesis.</text>
</comment>
<dbReference type="SUPFAM" id="SSF53901">
    <property type="entry name" value="Thiolase-like"/>
    <property type="match status" value="2"/>
</dbReference>
<keyword evidence="5 9" id="KW-0012">Acyltransferase</keyword>
<gene>
    <name evidence="12" type="ORF">BSQ44_25095</name>
</gene>
<dbReference type="Pfam" id="PF00108">
    <property type="entry name" value="Thiolase_N"/>
    <property type="match status" value="1"/>
</dbReference>
<feature type="active site" description="Proton acceptor" evidence="8">
    <location>
        <position position="380"/>
    </location>
</feature>
<dbReference type="PROSITE" id="PS00098">
    <property type="entry name" value="THIOLASE_1"/>
    <property type="match status" value="1"/>
</dbReference>
<comment type="similarity">
    <text evidence="2 9">Belongs to the thiolase-like superfamily. Thiolase family.</text>
</comment>
<feature type="domain" description="Thiolase C-terminal" evidence="11">
    <location>
        <begin position="272"/>
        <end position="392"/>
    </location>
</feature>
<dbReference type="KEGG" id="meso:BSQ44_25095"/>
<evidence type="ECO:0000256" key="5">
    <source>
        <dbReference type="ARBA" id="ARBA00023315"/>
    </source>
</evidence>
<keyword evidence="4" id="KW-0583">PHB biosynthesis</keyword>
<dbReference type="GO" id="GO:0042619">
    <property type="term" value="P:poly-hydroxybutyrate biosynthetic process"/>
    <property type="evidence" value="ECO:0007669"/>
    <property type="project" value="UniProtKB-KW"/>
</dbReference>
<dbReference type="FunFam" id="3.40.47.10:FF:000010">
    <property type="entry name" value="Acetyl-CoA acetyltransferase (Thiolase)"/>
    <property type="match status" value="1"/>
</dbReference>
<keyword evidence="3 9" id="KW-0808">Transferase</keyword>
<accession>A0A1L3SY85</accession>
<keyword evidence="13" id="KW-1185">Reference proteome</keyword>
<dbReference type="Pfam" id="PF02803">
    <property type="entry name" value="Thiolase_C"/>
    <property type="match status" value="1"/>
</dbReference>
<dbReference type="PANTHER" id="PTHR18919">
    <property type="entry name" value="ACETYL-COA C-ACYLTRANSFERASE"/>
    <property type="match status" value="1"/>
</dbReference>
<feature type="active site" description="Acyl-thioester intermediate" evidence="8">
    <location>
        <position position="91"/>
    </location>
</feature>
<name>A0A1L3SY85_9HYPH</name>
<evidence type="ECO:0000256" key="9">
    <source>
        <dbReference type="RuleBase" id="RU003557"/>
    </source>
</evidence>
<evidence type="ECO:0000256" key="3">
    <source>
        <dbReference type="ARBA" id="ARBA00022679"/>
    </source>
</evidence>
<sequence length="394" mass="40739">MAAPNSIVVASAARTAVGSFNGAFATAPAHELGAVVVREVLARAGVEASEVDEVILGQVLTAGEGQNPARQAAIAAGIPEGATAWGLNQVCGSGLRSIAIGMQQIATGDARVIVAGGQESMSMSPHCAHLRQGVKMGDYKMVDTMIKDGLWDAFNGYHMGNTAENVARQFQITRETQDAFALASQNKAEAAQKAGKFKDEIVSVTIKGRKGDTVVDQDEYIRHGATIDAMQKLRPAFDKDGSVTAANASGINDGAAAVLLMTEAEAERRGIKPLARIVSWATAGVDPKIMGTGPIPASRKALEKAGWSAADLDLVEANEAFAAQACAVNKDMGWNPDVVNVNGGAIAIGHPIGASGARIFNTLVFEMNRRGAKKGLATLCIGGGMGVAMCVEAV</sequence>
<dbReference type="InterPro" id="IPR020616">
    <property type="entry name" value="Thiolase_N"/>
</dbReference>
<evidence type="ECO:0000256" key="4">
    <source>
        <dbReference type="ARBA" id="ARBA00022752"/>
    </source>
</evidence>
<dbReference type="InterPro" id="IPR020613">
    <property type="entry name" value="Thiolase_CS"/>
</dbReference>
<dbReference type="InterPro" id="IPR020610">
    <property type="entry name" value="Thiolase_AS"/>
</dbReference>
<dbReference type="NCBIfam" id="TIGR01930">
    <property type="entry name" value="AcCoA-C-Actrans"/>
    <property type="match status" value="1"/>
</dbReference>
<dbReference type="EMBL" id="CP018171">
    <property type="protein sequence ID" value="APH74275.1"/>
    <property type="molecule type" value="Genomic_DNA"/>
</dbReference>
<dbReference type="PROSITE" id="PS00099">
    <property type="entry name" value="THIOLASE_3"/>
    <property type="match status" value="1"/>
</dbReference>
<dbReference type="Gene3D" id="3.40.47.10">
    <property type="match status" value="2"/>
</dbReference>
<dbReference type="InterPro" id="IPR020617">
    <property type="entry name" value="Thiolase_C"/>
</dbReference>
<dbReference type="GO" id="GO:0044281">
    <property type="term" value="P:small molecule metabolic process"/>
    <property type="evidence" value="ECO:0007669"/>
    <property type="project" value="UniProtKB-ARBA"/>
</dbReference>